<dbReference type="RefSeq" id="WP_160753396.1">
    <property type="nucleotide sequence ID" value="NZ_WTYA01000006.1"/>
</dbReference>
<gene>
    <name evidence="3" type="ORF">GRI58_09775</name>
</gene>
<sequence length="657" mass="74434">MSRIPHVTRRDGRYVFRRRIHFRNLISKPLAIALKTAEPATASQRAAILSARFEAIKSNVGRMIESGAPLTGQQIEALFRAELEMELRVHSDRAHSDDAWADRALELAFNDHEMYETLLFPAHDAPELREFAHGLIPDEFVVEHLAAVGAPATSSNVSIARSHLMRSRSIAGKLIQRLKDADIAIFPDQVRAIAADYEQTVSARLSSPARVGTTVLPQPAQDQNVECQFLIYDSRRFGDIIEDIIFELKAEGRWTSRDADYRRVLRSFAWITGNRELGSYDHRDVSSFKRGLLRLPKNGFAYGTLSNGNMSRPFEEVMSELPPLTPDRRRSLKTLNRDLSYMSTAAQHLAQSAWKPKVPNSKVLDFSGSVVRIENDGIDKRPPWTTEHMRCLFSSPIYAGGGGALRRLHEAYQPKVWHDAAYFAPLIWYYTHACREEICGLEIADVSIDHPTPHILIRDNLTRGKDGEKAGEKRLARRREIPLHPEIIRLGFLDYVSAIRDEGHSAVFPELYLNETKRGGAHFYERAWVHMVGWISDRLPIPVNEEGKGPDIHSIRSLGSSQYEIDGVNENMRADVMGHARPSINGKHYSKRKKTEGIDVVLAERLKFLEKYVPEITGDVAAEPIRLLPLEKRSRVGSSRARKPRTRPTSQSSERNR</sequence>
<dbReference type="GO" id="GO:0015074">
    <property type="term" value="P:DNA integration"/>
    <property type="evidence" value="ECO:0007669"/>
    <property type="project" value="InterPro"/>
</dbReference>
<keyword evidence="4" id="KW-1185">Reference proteome</keyword>
<proteinExistence type="predicted"/>
<evidence type="ECO:0000313" key="3">
    <source>
        <dbReference type="EMBL" id="MXP29108.1"/>
    </source>
</evidence>
<feature type="region of interest" description="Disordered" evidence="2">
    <location>
        <begin position="631"/>
        <end position="657"/>
    </location>
</feature>
<evidence type="ECO:0000256" key="1">
    <source>
        <dbReference type="ARBA" id="ARBA00023172"/>
    </source>
</evidence>
<dbReference type="OrthoDB" id="9784724at2"/>
<name>A0A845AQA0_9SPHN</name>
<dbReference type="EMBL" id="WTYA01000006">
    <property type="protein sequence ID" value="MXP29108.1"/>
    <property type="molecule type" value="Genomic_DNA"/>
</dbReference>
<organism evidence="3 4">
    <name type="scientific">Qipengyuania algicida</name>
    <dbReference type="NCBI Taxonomy" id="1836209"/>
    <lineage>
        <taxon>Bacteria</taxon>
        <taxon>Pseudomonadati</taxon>
        <taxon>Pseudomonadota</taxon>
        <taxon>Alphaproteobacteria</taxon>
        <taxon>Sphingomonadales</taxon>
        <taxon>Erythrobacteraceae</taxon>
        <taxon>Qipengyuania</taxon>
    </lineage>
</organism>
<accession>A0A845AQA0</accession>
<dbReference type="Gene3D" id="1.10.443.10">
    <property type="entry name" value="Intergrase catalytic core"/>
    <property type="match status" value="1"/>
</dbReference>
<dbReference type="AlphaFoldDB" id="A0A845AQA0"/>
<dbReference type="SUPFAM" id="SSF56349">
    <property type="entry name" value="DNA breaking-rejoining enzymes"/>
    <property type="match status" value="1"/>
</dbReference>
<feature type="compositionally biased region" description="Polar residues" evidence="2">
    <location>
        <begin position="647"/>
        <end position="657"/>
    </location>
</feature>
<dbReference type="Proteomes" id="UP000439780">
    <property type="component" value="Unassembled WGS sequence"/>
</dbReference>
<reference evidence="3 4" key="1">
    <citation type="submission" date="2019-12" db="EMBL/GenBank/DDBJ databases">
        <title>Genomic-based taxomic classification of the family Erythrobacteraceae.</title>
        <authorList>
            <person name="Xu L."/>
        </authorList>
    </citation>
    <scope>NUCLEOTIDE SEQUENCE [LARGE SCALE GENOMIC DNA]</scope>
    <source>
        <strain evidence="3 4">KEMB 9005-328</strain>
    </source>
</reference>
<dbReference type="InterPro" id="IPR011010">
    <property type="entry name" value="DNA_brk_join_enz"/>
</dbReference>
<evidence type="ECO:0000256" key="2">
    <source>
        <dbReference type="SAM" id="MobiDB-lite"/>
    </source>
</evidence>
<dbReference type="GO" id="GO:0003677">
    <property type="term" value="F:DNA binding"/>
    <property type="evidence" value="ECO:0007669"/>
    <property type="project" value="InterPro"/>
</dbReference>
<evidence type="ECO:0008006" key="5">
    <source>
        <dbReference type="Google" id="ProtNLM"/>
    </source>
</evidence>
<comment type="caution">
    <text evidence="3">The sequence shown here is derived from an EMBL/GenBank/DDBJ whole genome shotgun (WGS) entry which is preliminary data.</text>
</comment>
<dbReference type="InterPro" id="IPR013762">
    <property type="entry name" value="Integrase-like_cat_sf"/>
</dbReference>
<dbReference type="GO" id="GO:0006310">
    <property type="term" value="P:DNA recombination"/>
    <property type="evidence" value="ECO:0007669"/>
    <property type="project" value="UniProtKB-KW"/>
</dbReference>
<protein>
    <recommendedName>
        <fullName evidence="5">Integrase</fullName>
    </recommendedName>
</protein>
<keyword evidence="1" id="KW-0233">DNA recombination</keyword>
<evidence type="ECO:0000313" key="4">
    <source>
        <dbReference type="Proteomes" id="UP000439780"/>
    </source>
</evidence>